<keyword evidence="2" id="KW-0496">Mitochondrion</keyword>
<dbReference type="AlphaFoldDB" id="A0A9E8AB19"/>
<geneLocation type="mitochondrion" evidence="2"/>
<dbReference type="GeneID" id="76376965"/>
<reference evidence="2" key="1">
    <citation type="submission" date="2022-09" db="EMBL/GenBank/DDBJ databases">
        <authorList>
            <person name="Peng L."/>
        </authorList>
    </citation>
    <scope>NUCLEOTIDE SEQUENCE</scope>
</reference>
<keyword evidence="1" id="KW-0472">Membrane</keyword>
<feature type="transmembrane region" description="Helical" evidence="1">
    <location>
        <begin position="12"/>
        <end position="34"/>
    </location>
</feature>
<gene>
    <name evidence="2" type="primary">atp8</name>
</gene>
<evidence type="ECO:0000313" key="2">
    <source>
        <dbReference type="EMBL" id="UYR45773.1"/>
    </source>
</evidence>
<protein>
    <submittedName>
        <fullName evidence="2">ATP synthase F0 subunit 8</fullName>
    </submittedName>
</protein>
<accession>A0A9E8AB19</accession>
<dbReference type="RefSeq" id="YP_010555744.1">
    <property type="nucleotide sequence ID" value="NC_068239.1"/>
</dbReference>
<keyword evidence="1" id="KW-1133">Transmembrane helix</keyword>
<proteinExistence type="predicted"/>
<name>A0A9E8AB19_9HYME</name>
<dbReference type="EMBL" id="OP374147">
    <property type="protein sequence ID" value="UYR45773.1"/>
    <property type="molecule type" value="Genomic_DNA"/>
</dbReference>
<sequence length="53" mass="6591">MPQMSPLLWMNLYLIMILLLILFMVILNSIKLFYSVSKNIENKFNKIYFKWFW</sequence>
<evidence type="ECO:0000256" key="1">
    <source>
        <dbReference type="SAM" id="Phobius"/>
    </source>
</evidence>
<keyword evidence="1" id="KW-0812">Transmembrane</keyword>
<organism evidence="2">
    <name type="scientific">Eupelmus anpingensis</name>
    <dbReference type="NCBI Taxonomy" id="2989843"/>
    <lineage>
        <taxon>Eukaryota</taxon>
        <taxon>Metazoa</taxon>
        <taxon>Ecdysozoa</taxon>
        <taxon>Arthropoda</taxon>
        <taxon>Hexapoda</taxon>
        <taxon>Insecta</taxon>
        <taxon>Pterygota</taxon>
        <taxon>Neoptera</taxon>
        <taxon>Endopterygota</taxon>
        <taxon>Hymenoptera</taxon>
        <taxon>Apocrita</taxon>
        <taxon>Proctotrupomorpha</taxon>
        <taxon>Chalcidoidea</taxon>
        <taxon>Eupelmidae</taxon>
        <taxon>Eupelminae</taxon>
        <taxon>Eupelmus</taxon>
    </lineage>
</organism>